<accession>A0A0D7BJ04</accession>
<proteinExistence type="predicted"/>
<dbReference type="EMBL" id="KN880481">
    <property type="protein sequence ID" value="KIY69626.1"/>
    <property type="molecule type" value="Genomic_DNA"/>
</dbReference>
<protein>
    <submittedName>
        <fullName evidence="2">Uncharacterized protein</fullName>
    </submittedName>
</protein>
<feature type="compositionally biased region" description="Gly residues" evidence="1">
    <location>
        <begin position="176"/>
        <end position="186"/>
    </location>
</feature>
<dbReference type="Proteomes" id="UP000054007">
    <property type="component" value="Unassembled WGS sequence"/>
</dbReference>
<reference evidence="2 3" key="1">
    <citation type="journal article" date="2015" name="Fungal Genet. Biol.">
        <title>Evolution of novel wood decay mechanisms in Agaricales revealed by the genome sequences of Fistulina hepatica and Cylindrobasidium torrendii.</title>
        <authorList>
            <person name="Floudas D."/>
            <person name="Held B.W."/>
            <person name="Riley R."/>
            <person name="Nagy L.G."/>
            <person name="Koehler G."/>
            <person name="Ransdell A.S."/>
            <person name="Younus H."/>
            <person name="Chow J."/>
            <person name="Chiniquy J."/>
            <person name="Lipzen A."/>
            <person name="Tritt A."/>
            <person name="Sun H."/>
            <person name="Haridas S."/>
            <person name="LaButti K."/>
            <person name="Ohm R.A."/>
            <person name="Kues U."/>
            <person name="Blanchette R.A."/>
            <person name="Grigoriev I.V."/>
            <person name="Minto R.E."/>
            <person name="Hibbett D.S."/>
        </authorList>
    </citation>
    <scope>NUCLEOTIDE SEQUENCE [LARGE SCALE GENOMIC DNA]</scope>
    <source>
        <strain evidence="2 3">FP15055 ss-10</strain>
    </source>
</reference>
<gene>
    <name evidence="2" type="ORF">CYLTODRAFT_420568</name>
</gene>
<feature type="compositionally biased region" description="Basic and acidic residues" evidence="1">
    <location>
        <begin position="211"/>
        <end position="226"/>
    </location>
</feature>
<feature type="compositionally biased region" description="Polar residues" evidence="1">
    <location>
        <begin position="189"/>
        <end position="208"/>
    </location>
</feature>
<feature type="compositionally biased region" description="Basic and acidic residues" evidence="1">
    <location>
        <begin position="33"/>
        <end position="102"/>
    </location>
</feature>
<dbReference type="OrthoDB" id="2402960at2759"/>
<keyword evidence="3" id="KW-1185">Reference proteome</keyword>
<dbReference type="STRING" id="1314674.A0A0D7BJ04"/>
<evidence type="ECO:0000256" key="1">
    <source>
        <dbReference type="SAM" id="MobiDB-lite"/>
    </source>
</evidence>
<evidence type="ECO:0000313" key="3">
    <source>
        <dbReference type="Proteomes" id="UP000054007"/>
    </source>
</evidence>
<organism evidence="2 3">
    <name type="scientific">Cylindrobasidium torrendii FP15055 ss-10</name>
    <dbReference type="NCBI Taxonomy" id="1314674"/>
    <lineage>
        <taxon>Eukaryota</taxon>
        <taxon>Fungi</taxon>
        <taxon>Dikarya</taxon>
        <taxon>Basidiomycota</taxon>
        <taxon>Agaricomycotina</taxon>
        <taxon>Agaricomycetes</taxon>
        <taxon>Agaricomycetidae</taxon>
        <taxon>Agaricales</taxon>
        <taxon>Marasmiineae</taxon>
        <taxon>Physalacriaceae</taxon>
        <taxon>Cylindrobasidium</taxon>
    </lineage>
</organism>
<dbReference type="AlphaFoldDB" id="A0A0D7BJ04"/>
<evidence type="ECO:0000313" key="2">
    <source>
        <dbReference type="EMBL" id="KIY69626.1"/>
    </source>
</evidence>
<sequence length="226" mass="24729">MERTSNTLGLDFDQLKTEDDVAQAIPDDAPDAGTKERKPPVKYTNPDRHLTGGEQKPKPSDDELTARITRIREQNEKIRQRKADIKADEDAFQKVQEADRAKQARNRQVQAGVDKARQQNASRKMNKVQNREWDSGKPGATGYHPREDGVEEAGPNAVEGSIGSDRWQRGRPARGGARGGSRGRGGARQTPSSPQGEAPLSDTSSPALQESEPKKDTKEESPAPAS</sequence>
<feature type="region of interest" description="Disordered" evidence="1">
    <location>
        <begin position="1"/>
        <end position="226"/>
    </location>
</feature>
<name>A0A0D7BJ04_9AGAR</name>